<dbReference type="InterPro" id="IPR036918">
    <property type="entry name" value="Pyrv_Knase_C_sf"/>
</dbReference>
<keyword evidence="14" id="KW-0630">Potassium</keyword>
<evidence type="ECO:0000256" key="5">
    <source>
        <dbReference type="ARBA" id="ARBA00011881"/>
    </source>
</evidence>
<evidence type="ECO:0000256" key="12">
    <source>
        <dbReference type="ARBA" id="ARBA00022840"/>
    </source>
</evidence>
<comment type="cofactor">
    <cofactor evidence="2">
        <name>K(+)</name>
        <dbReference type="ChEBI" id="CHEBI:29103"/>
    </cofactor>
</comment>
<keyword evidence="10" id="KW-0547">Nucleotide-binding</keyword>
<dbReference type="Pfam" id="PF00224">
    <property type="entry name" value="PK"/>
    <property type="match status" value="1"/>
</dbReference>
<evidence type="ECO:0000259" key="21">
    <source>
        <dbReference type="Pfam" id="PF02887"/>
    </source>
</evidence>
<keyword evidence="13 19" id="KW-0460">Magnesium</keyword>
<dbReference type="NCBIfam" id="NF004978">
    <property type="entry name" value="PRK06354.1"/>
    <property type="match status" value="1"/>
</dbReference>
<evidence type="ECO:0000259" key="20">
    <source>
        <dbReference type="Pfam" id="PF00224"/>
    </source>
</evidence>
<dbReference type="Gene3D" id="3.20.20.60">
    <property type="entry name" value="Phosphoenolpyruvate-binding domains"/>
    <property type="match status" value="1"/>
</dbReference>
<dbReference type="InterPro" id="IPR015793">
    <property type="entry name" value="Pyrv_Knase_brl"/>
</dbReference>
<keyword evidence="16 22" id="KW-0670">Pyruvate</keyword>
<comment type="subunit">
    <text evidence="5">Homotetramer.</text>
</comment>
<dbReference type="EC" id="2.7.1.40" evidence="6 18"/>
<dbReference type="STRING" id="478801.Ksed_12930"/>
<evidence type="ECO:0000256" key="9">
    <source>
        <dbReference type="ARBA" id="ARBA00022723"/>
    </source>
</evidence>
<evidence type="ECO:0000256" key="13">
    <source>
        <dbReference type="ARBA" id="ARBA00022842"/>
    </source>
</evidence>
<evidence type="ECO:0000256" key="4">
    <source>
        <dbReference type="ARBA" id="ARBA00008663"/>
    </source>
</evidence>
<name>C7NHG8_KYTSD</name>
<dbReference type="eggNOG" id="COG0469">
    <property type="taxonomic scope" value="Bacteria"/>
</dbReference>
<evidence type="ECO:0000256" key="14">
    <source>
        <dbReference type="ARBA" id="ARBA00022958"/>
    </source>
</evidence>
<dbReference type="SUPFAM" id="SSF50800">
    <property type="entry name" value="PK beta-barrel domain-like"/>
    <property type="match status" value="1"/>
</dbReference>
<keyword evidence="12" id="KW-0067">ATP-binding</keyword>
<dbReference type="AlphaFoldDB" id="C7NHG8"/>
<evidence type="ECO:0000313" key="23">
    <source>
        <dbReference type="Proteomes" id="UP000006666"/>
    </source>
</evidence>
<evidence type="ECO:0000256" key="19">
    <source>
        <dbReference type="RuleBase" id="RU000504"/>
    </source>
</evidence>
<feature type="domain" description="Pyruvate kinase barrel" evidence="20">
    <location>
        <begin position="1"/>
        <end position="322"/>
    </location>
</feature>
<gene>
    <name evidence="22" type="ordered locus">Ksed_12930</name>
</gene>
<organism evidence="22 23">
    <name type="scientific">Kytococcus sedentarius (strain ATCC 14392 / DSM 20547 / JCM 11482 / CCUG 33030 / NBRC 15357 / NCTC 11040 / CCM 314 / 541)</name>
    <name type="common">Micrococcus sedentarius</name>
    <dbReference type="NCBI Taxonomy" id="478801"/>
    <lineage>
        <taxon>Bacteria</taxon>
        <taxon>Bacillati</taxon>
        <taxon>Actinomycetota</taxon>
        <taxon>Actinomycetes</taxon>
        <taxon>Micrococcales</taxon>
        <taxon>Kytococcaceae</taxon>
        <taxon>Kytococcus</taxon>
    </lineage>
</organism>
<dbReference type="InterPro" id="IPR018209">
    <property type="entry name" value="Pyrv_Knase_AS"/>
</dbReference>
<keyword evidence="8 19" id="KW-0808">Transferase</keyword>
<evidence type="ECO:0000256" key="18">
    <source>
        <dbReference type="NCBIfam" id="TIGR01064"/>
    </source>
</evidence>
<comment type="catalytic activity">
    <reaction evidence="17 19">
        <text>pyruvate + ATP = phosphoenolpyruvate + ADP + H(+)</text>
        <dbReference type="Rhea" id="RHEA:18157"/>
        <dbReference type="ChEBI" id="CHEBI:15361"/>
        <dbReference type="ChEBI" id="CHEBI:15378"/>
        <dbReference type="ChEBI" id="CHEBI:30616"/>
        <dbReference type="ChEBI" id="CHEBI:58702"/>
        <dbReference type="ChEBI" id="CHEBI:456216"/>
        <dbReference type="EC" id="2.7.1.40"/>
    </reaction>
</comment>
<dbReference type="InterPro" id="IPR040442">
    <property type="entry name" value="Pyrv_kinase-like_dom_sf"/>
</dbReference>
<dbReference type="GO" id="GO:0000287">
    <property type="term" value="F:magnesium ion binding"/>
    <property type="evidence" value="ECO:0007669"/>
    <property type="project" value="UniProtKB-UniRule"/>
</dbReference>
<evidence type="ECO:0000256" key="17">
    <source>
        <dbReference type="ARBA" id="ARBA00048152"/>
    </source>
</evidence>
<evidence type="ECO:0000256" key="1">
    <source>
        <dbReference type="ARBA" id="ARBA00001946"/>
    </source>
</evidence>
<dbReference type="NCBIfam" id="TIGR01064">
    <property type="entry name" value="pyruv_kin"/>
    <property type="match status" value="1"/>
</dbReference>
<dbReference type="GO" id="GO:0016301">
    <property type="term" value="F:kinase activity"/>
    <property type="evidence" value="ECO:0007669"/>
    <property type="project" value="UniProtKB-KW"/>
</dbReference>
<proteinExistence type="inferred from homology"/>
<dbReference type="NCBIfam" id="NF004491">
    <property type="entry name" value="PRK05826.1"/>
    <property type="match status" value="1"/>
</dbReference>
<sequence>MRRAKIVCTLGPATTDDSVLRQLVEAGMDVARLNMSHGTQADKEGLVSTLRSLDANSDHAIAVLVDLQGPKIRTGTFADGPVELVEGATFTLTTREVPGSVDEVGTTYAGLAADVSVGDQLLLNDGNIELRATEVTDTDVVTTVVVGGELSDHKGINLPGVAVSVPALSDKDADDLRWAMGQEVDAVALSFVRTAQDVEAVHAVMDEFGRRIPVIAKIEKPQALENLEEIVEAFDGIMVARGDLGVEMPLEDVPVAQKTMVELARRRAKPVIVATQVLESMISNPRPTRAEASDCANAVLDGADAVMLSGETSVGQYPVECVGVMTRIIASTEEMALHRMRGLTDIPRTVTGAVTRAAVEVGHEIGAVAYVAFTTTGSSARRLARTRAAEPLLAFTPDPAIRRQLALTWGVQTVLLPKVDSIEEMFRQVDEALAADDRFTDGDRLVVVAGTPIGVPGSVNTMRVHALAKA</sequence>
<protein>
    <recommendedName>
        <fullName evidence="7 18">Pyruvate kinase</fullName>
        <ecNumber evidence="6 18">2.7.1.40</ecNumber>
    </recommendedName>
</protein>
<dbReference type="UniPathway" id="UPA00109">
    <property type="reaction ID" value="UER00188"/>
</dbReference>
<evidence type="ECO:0000256" key="6">
    <source>
        <dbReference type="ARBA" id="ARBA00012142"/>
    </source>
</evidence>
<evidence type="ECO:0000256" key="15">
    <source>
        <dbReference type="ARBA" id="ARBA00023152"/>
    </source>
</evidence>
<evidence type="ECO:0000256" key="2">
    <source>
        <dbReference type="ARBA" id="ARBA00001958"/>
    </source>
</evidence>
<dbReference type="Pfam" id="PF02887">
    <property type="entry name" value="PK_C"/>
    <property type="match status" value="1"/>
</dbReference>
<dbReference type="InterPro" id="IPR015795">
    <property type="entry name" value="Pyrv_Knase_C"/>
</dbReference>
<evidence type="ECO:0000256" key="10">
    <source>
        <dbReference type="ARBA" id="ARBA00022741"/>
    </source>
</evidence>
<dbReference type="HOGENOM" id="CLU_015439_0_2_11"/>
<comment type="cofactor">
    <cofactor evidence="1">
        <name>Mg(2+)</name>
        <dbReference type="ChEBI" id="CHEBI:18420"/>
    </cofactor>
</comment>
<keyword evidence="15 19" id="KW-0324">Glycolysis</keyword>
<dbReference type="FunFam" id="3.20.20.60:FF:000025">
    <property type="entry name" value="Pyruvate kinase"/>
    <property type="match status" value="1"/>
</dbReference>
<evidence type="ECO:0000256" key="16">
    <source>
        <dbReference type="ARBA" id="ARBA00023317"/>
    </source>
</evidence>
<dbReference type="KEGG" id="kse:Ksed_12930"/>
<dbReference type="EMBL" id="CP001686">
    <property type="protein sequence ID" value="ACV06325.1"/>
    <property type="molecule type" value="Genomic_DNA"/>
</dbReference>
<comment type="similarity">
    <text evidence="4 19">Belongs to the pyruvate kinase family.</text>
</comment>
<comment type="pathway">
    <text evidence="3 19">Carbohydrate degradation; glycolysis; pyruvate from D-glyceraldehyde 3-phosphate: step 5/5.</text>
</comment>
<evidence type="ECO:0000256" key="7">
    <source>
        <dbReference type="ARBA" id="ARBA00018587"/>
    </source>
</evidence>
<keyword evidence="11 19" id="KW-0418">Kinase</keyword>
<dbReference type="PROSITE" id="PS00110">
    <property type="entry name" value="PYRUVATE_KINASE"/>
    <property type="match status" value="1"/>
</dbReference>
<dbReference type="Gene3D" id="3.40.1380.20">
    <property type="entry name" value="Pyruvate kinase, C-terminal domain"/>
    <property type="match status" value="1"/>
</dbReference>
<evidence type="ECO:0000256" key="3">
    <source>
        <dbReference type="ARBA" id="ARBA00004997"/>
    </source>
</evidence>
<dbReference type="InterPro" id="IPR011037">
    <property type="entry name" value="Pyrv_Knase-like_insert_dom_sf"/>
</dbReference>
<dbReference type="GO" id="GO:0005524">
    <property type="term" value="F:ATP binding"/>
    <property type="evidence" value="ECO:0007669"/>
    <property type="project" value="UniProtKB-KW"/>
</dbReference>
<dbReference type="InterPro" id="IPR001697">
    <property type="entry name" value="Pyr_Knase"/>
</dbReference>
<dbReference type="InterPro" id="IPR015806">
    <property type="entry name" value="Pyrv_Knase_insert_dom_sf"/>
</dbReference>
<dbReference type="Proteomes" id="UP000006666">
    <property type="component" value="Chromosome"/>
</dbReference>
<keyword evidence="9" id="KW-0479">Metal-binding</keyword>
<dbReference type="RefSeq" id="WP_015779270.1">
    <property type="nucleotide sequence ID" value="NC_013169.1"/>
</dbReference>
<dbReference type="PRINTS" id="PR01050">
    <property type="entry name" value="PYRUVTKNASE"/>
</dbReference>
<reference evidence="22 23" key="1">
    <citation type="journal article" date="2009" name="Stand. Genomic Sci.">
        <title>Complete genome sequence of Kytococcus sedentarius type strain (541).</title>
        <authorList>
            <person name="Sims D."/>
            <person name="Brettin T."/>
            <person name="Detter J.C."/>
            <person name="Han C."/>
            <person name="Lapidus A."/>
            <person name="Copeland A."/>
            <person name="Glavina Del Rio T."/>
            <person name="Nolan M."/>
            <person name="Chen F."/>
            <person name="Lucas S."/>
            <person name="Tice H."/>
            <person name="Cheng J.F."/>
            <person name="Bruce D."/>
            <person name="Goodwin L."/>
            <person name="Pitluck S."/>
            <person name="Ovchinnikova G."/>
            <person name="Pati A."/>
            <person name="Ivanova N."/>
            <person name="Mavrommatis K."/>
            <person name="Chen A."/>
            <person name="Palaniappan K."/>
            <person name="D'haeseleer P."/>
            <person name="Chain P."/>
            <person name="Bristow J."/>
            <person name="Eisen J.A."/>
            <person name="Markowitz V."/>
            <person name="Hugenholtz P."/>
            <person name="Schneider S."/>
            <person name="Goker M."/>
            <person name="Pukall R."/>
            <person name="Kyrpides N.C."/>
            <person name="Klenk H.P."/>
        </authorList>
    </citation>
    <scope>NUCLEOTIDE SEQUENCE [LARGE SCALE GENOMIC DNA]</scope>
    <source>
        <strain evidence="23">ATCC 14392 / DSM 20547 / JCM 11482 / CCUG 33030 / NBRC 15357 / NCTC 11040 / CCM 314 / 541</strain>
    </source>
</reference>
<dbReference type="Gene3D" id="2.40.33.10">
    <property type="entry name" value="PK beta-barrel domain-like"/>
    <property type="match status" value="1"/>
</dbReference>
<dbReference type="PANTHER" id="PTHR11817">
    <property type="entry name" value="PYRUVATE KINASE"/>
    <property type="match status" value="1"/>
</dbReference>
<evidence type="ECO:0000313" key="22">
    <source>
        <dbReference type="EMBL" id="ACV06325.1"/>
    </source>
</evidence>
<accession>C7NHG8</accession>
<dbReference type="FunFam" id="3.40.1380.20:FF:000009">
    <property type="entry name" value="Pyruvate kinase"/>
    <property type="match status" value="1"/>
</dbReference>
<dbReference type="InterPro" id="IPR015813">
    <property type="entry name" value="Pyrv/PenolPyrv_kinase-like_dom"/>
</dbReference>
<keyword evidence="23" id="KW-1185">Reference proteome</keyword>
<dbReference type="GO" id="GO:0030955">
    <property type="term" value="F:potassium ion binding"/>
    <property type="evidence" value="ECO:0007669"/>
    <property type="project" value="UniProtKB-UniRule"/>
</dbReference>
<dbReference type="SUPFAM" id="SSF52935">
    <property type="entry name" value="PK C-terminal domain-like"/>
    <property type="match status" value="1"/>
</dbReference>
<feature type="domain" description="Pyruvate kinase C-terminal" evidence="21">
    <location>
        <begin position="353"/>
        <end position="465"/>
    </location>
</feature>
<dbReference type="GO" id="GO:0004743">
    <property type="term" value="F:pyruvate kinase activity"/>
    <property type="evidence" value="ECO:0007669"/>
    <property type="project" value="UniProtKB-UniRule"/>
</dbReference>
<dbReference type="SUPFAM" id="SSF51621">
    <property type="entry name" value="Phosphoenolpyruvate/pyruvate domain"/>
    <property type="match status" value="1"/>
</dbReference>
<evidence type="ECO:0000256" key="11">
    <source>
        <dbReference type="ARBA" id="ARBA00022777"/>
    </source>
</evidence>
<evidence type="ECO:0000256" key="8">
    <source>
        <dbReference type="ARBA" id="ARBA00022679"/>
    </source>
</evidence>
<dbReference type="FunFam" id="2.40.33.10:FF:000001">
    <property type="entry name" value="Pyruvate kinase"/>
    <property type="match status" value="1"/>
</dbReference>